<evidence type="ECO:0000313" key="2">
    <source>
        <dbReference type="Proteomes" id="UP000054485"/>
    </source>
</evidence>
<dbReference type="AlphaFoldDB" id="A0A0D0AK28"/>
<keyword evidence="2" id="KW-1185">Reference proteome</keyword>
<accession>A0A0D0AK28</accession>
<protein>
    <submittedName>
        <fullName evidence="1">Unplaced genomic scaffold CY34scaffold_595, whole genome shotgun sequence</fullName>
    </submittedName>
</protein>
<proteinExistence type="predicted"/>
<reference evidence="1 2" key="1">
    <citation type="submission" date="2014-04" db="EMBL/GenBank/DDBJ databases">
        <authorList>
            <consortium name="DOE Joint Genome Institute"/>
            <person name="Kuo A."/>
            <person name="Ruytinx J."/>
            <person name="Rineau F."/>
            <person name="Colpaert J."/>
            <person name="Kohler A."/>
            <person name="Nagy L.G."/>
            <person name="Floudas D."/>
            <person name="Copeland A."/>
            <person name="Barry K.W."/>
            <person name="Cichocki N."/>
            <person name="Veneault-Fourrey C."/>
            <person name="LaButti K."/>
            <person name="Lindquist E.A."/>
            <person name="Lipzen A."/>
            <person name="Lundell T."/>
            <person name="Morin E."/>
            <person name="Murat C."/>
            <person name="Sun H."/>
            <person name="Tunlid A."/>
            <person name="Henrissat B."/>
            <person name="Grigoriev I.V."/>
            <person name="Hibbett D.S."/>
            <person name="Martin F."/>
            <person name="Nordberg H.P."/>
            <person name="Cantor M.N."/>
            <person name="Hua S.X."/>
        </authorList>
    </citation>
    <scope>NUCLEOTIDE SEQUENCE [LARGE SCALE GENOMIC DNA]</scope>
    <source>
        <strain evidence="1 2">UH-Slu-Lm8-n1</strain>
    </source>
</reference>
<name>A0A0D0AK28_9AGAM</name>
<evidence type="ECO:0000313" key="1">
    <source>
        <dbReference type="EMBL" id="KIK34627.1"/>
    </source>
</evidence>
<dbReference type="Proteomes" id="UP000054485">
    <property type="component" value="Unassembled WGS sequence"/>
</dbReference>
<dbReference type="EMBL" id="KN835726">
    <property type="protein sequence ID" value="KIK34627.1"/>
    <property type="molecule type" value="Genomic_DNA"/>
</dbReference>
<gene>
    <name evidence="1" type="ORF">CY34DRAFT_110210</name>
</gene>
<dbReference type="HOGENOM" id="CLU_1321667_0_0_1"/>
<reference evidence="2" key="2">
    <citation type="submission" date="2015-01" db="EMBL/GenBank/DDBJ databases">
        <title>Evolutionary Origins and Diversification of the Mycorrhizal Mutualists.</title>
        <authorList>
            <consortium name="DOE Joint Genome Institute"/>
            <consortium name="Mycorrhizal Genomics Consortium"/>
            <person name="Kohler A."/>
            <person name="Kuo A."/>
            <person name="Nagy L.G."/>
            <person name="Floudas D."/>
            <person name="Copeland A."/>
            <person name="Barry K.W."/>
            <person name="Cichocki N."/>
            <person name="Veneault-Fourrey C."/>
            <person name="LaButti K."/>
            <person name="Lindquist E.A."/>
            <person name="Lipzen A."/>
            <person name="Lundell T."/>
            <person name="Morin E."/>
            <person name="Murat C."/>
            <person name="Riley R."/>
            <person name="Ohm R."/>
            <person name="Sun H."/>
            <person name="Tunlid A."/>
            <person name="Henrissat B."/>
            <person name="Grigoriev I.V."/>
            <person name="Hibbett D.S."/>
            <person name="Martin F."/>
        </authorList>
    </citation>
    <scope>NUCLEOTIDE SEQUENCE [LARGE SCALE GENOMIC DNA]</scope>
    <source>
        <strain evidence="2">UH-Slu-Lm8-n1</strain>
    </source>
</reference>
<organism evidence="1 2">
    <name type="scientific">Suillus luteus UH-Slu-Lm8-n1</name>
    <dbReference type="NCBI Taxonomy" id="930992"/>
    <lineage>
        <taxon>Eukaryota</taxon>
        <taxon>Fungi</taxon>
        <taxon>Dikarya</taxon>
        <taxon>Basidiomycota</taxon>
        <taxon>Agaricomycotina</taxon>
        <taxon>Agaricomycetes</taxon>
        <taxon>Agaricomycetidae</taxon>
        <taxon>Boletales</taxon>
        <taxon>Suillineae</taxon>
        <taxon>Suillaceae</taxon>
        <taxon>Suillus</taxon>
    </lineage>
</organism>
<dbReference type="InParanoid" id="A0A0D0AK28"/>
<sequence length="208" mass="23501">MYHPFATAQHLMPTTQRVSILAARWWFSLSALQLSTLSVARNNFERHLDWVPSAPSLHPSSAPPICCSSFHRSETCLAARDFGTLLPMGIIACPSTRGIGSCPARRKRHCDRDSGSKLSSQLFRVWVLDETDDSDELSHANITLLRDPKNKDPRIPIIMNFCRVGYITSDQWAEVLSIPEKARHETEKFMQIADAKDRNDSEAARKPR</sequence>